<comment type="caution">
    <text evidence="1">The sequence shown here is derived from an EMBL/GenBank/DDBJ whole genome shotgun (WGS) entry which is preliminary data.</text>
</comment>
<accession>A0A4S4LVK4</accession>
<dbReference type="EMBL" id="SGPL01000188">
    <property type="protein sequence ID" value="THH15838.1"/>
    <property type="molecule type" value="Genomic_DNA"/>
</dbReference>
<gene>
    <name evidence="1" type="ORF">EW146_g4708</name>
</gene>
<dbReference type="CDD" id="cd00303">
    <property type="entry name" value="retropepsin_like"/>
    <property type="match status" value="1"/>
</dbReference>
<dbReference type="Proteomes" id="UP000310158">
    <property type="component" value="Unassembled WGS sequence"/>
</dbReference>
<evidence type="ECO:0000313" key="2">
    <source>
        <dbReference type="Proteomes" id="UP000310158"/>
    </source>
</evidence>
<proteinExistence type="predicted"/>
<organism evidence="1 2">
    <name type="scientific">Bondarzewia mesenterica</name>
    <dbReference type="NCBI Taxonomy" id="1095465"/>
    <lineage>
        <taxon>Eukaryota</taxon>
        <taxon>Fungi</taxon>
        <taxon>Dikarya</taxon>
        <taxon>Basidiomycota</taxon>
        <taxon>Agaricomycotina</taxon>
        <taxon>Agaricomycetes</taxon>
        <taxon>Russulales</taxon>
        <taxon>Bondarzewiaceae</taxon>
        <taxon>Bondarzewia</taxon>
    </lineage>
</organism>
<name>A0A4S4LVK4_9AGAM</name>
<dbReference type="OrthoDB" id="3202009at2759"/>
<reference evidence="1 2" key="1">
    <citation type="submission" date="2019-02" db="EMBL/GenBank/DDBJ databases">
        <title>Genome sequencing of the rare red list fungi Bondarzewia mesenterica.</title>
        <authorList>
            <person name="Buettner E."/>
            <person name="Kellner H."/>
        </authorList>
    </citation>
    <scope>NUCLEOTIDE SEQUENCE [LARGE SCALE GENOMIC DNA]</scope>
    <source>
        <strain evidence="1 2">DSM 108281</strain>
    </source>
</reference>
<keyword evidence="2" id="KW-1185">Reference proteome</keyword>
<evidence type="ECO:0000313" key="1">
    <source>
        <dbReference type="EMBL" id="THH15838.1"/>
    </source>
</evidence>
<dbReference type="AlphaFoldDB" id="A0A4S4LVK4"/>
<protein>
    <submittedName>
        <fullName evidence="1">Uncharacterized protein</fullName>
    </submittedName>
</protein>
<sequence>MSEEVCNELALIYDPDIVLNMQSVNGEIDKSLNLACNVPFLIGDIVLYLQVHVIRELAYDILLGCPFDVLTESIIKNFANENQTIIIHDLNTKHNTIVPTLAKGPPRFVESNRKVFCRSRI</sequence>